<feature type="region of interest" description="Disordered" evidence="1">
    <location>
        <begin position="152"/>
        <end position="174"/>
    </location>
</feature>
<protein>
    <recommendedName>
        <fullName evidence="2">Reverse transcriptase/retrotransposon-derived protein RNase H-like domain-containing protein</fullName>
    </recommendedName>
</protein>
<evidence type="ECO:0000259" key="2">
    <source>
        <dbReference type="Pfam" id="PF17919"/>
    </source>
</evidence>
<dbReference type="PANTHER" id="PTHR34072">
    <property type="entry name" value="ENZYMATIC POLYPROTEIN-RELATED"/>
    <property type="match status" value="1"/>
</dbReference>
<reference evidence="3" key="2">
    <citation type="submission" date="2025-09" db="UniProtKB">
        <authorList>
            <consortium name="Ensembl"/>
        </authorList>
    </citation>
    <scope>IDENTIFICATION</scope>
</reference>
<dbReference type="InterPro" id="IPR043128">
    <property type="entry name" value="Rev_trsase/Diguanyl_cyclase"/>
</dbReference>
<dbReference type="FunFam" id="3.10.20.370:FF:000001">
    <property type="entry name" value="Retrovirus-related Pol polyprotein from transposon 17.6-like protein"/>
    <property type="match status" value="1"/>
</dbReference>
<dbReference type="InterPro" id="IPR041577">
    <property type="entry name" value="RT_RNaseH_2"/>
</dbReference>
<sequence>MQGEWTSQCEGAFVKLKESLTRAPVLAYADPHKPYELHVDASREGLGGVLYQEYGGLLRPVLKRLHEEGLKLSLEKCQFCLPSVTYLGHVVSAEGVSTDPRKLEAVASWPRPRNVTELSMNRIPRKIYRRFVGGFAKIAQPLNKLLQKETTEEGCKVSDQNPSAPGPRKARESIQGEWTSQCEGAFVKLKESLTRAPVLAYADPHKPYELHVDASREGLGGVLYQEYGGLLRPVAYVSRSLTPSEKNYPTHKLEFLALKWTVVDKLKDYLYGAEFVINFFLFKVHRAPT</sequence>
<name>A0A8C5MHF9_9ANUR</name>
<organism evidence="3 4">
    <name type="scientific">Leptobrachium leishanense</name>
    <name type="common">Leishan spiny toad</name>
    <dbReference type="NCBI Taxonomy" id="445787"/>
    <lineage>
        <taxon>Eukaryota</taxon>
        <taxon>Metazoa</taxon>
        <taxon>Chordata</taxon>
        <taxon>Craniata</taxon>
        <taxon>Vertebrata</taxon>
        <taxon>Euteleostomi</taxon>
        <taxon>Amphibia</taxon>
        <taxon>Batrachia</taxon>
        <taxon>Anura</taxon>
        <taxon>Pelobatoidea</taxon>
        <taxon>Megophryidae</taxon>
        <taxon>Leptobrachium</taxon>
    </lineage>
</organism>
<dbReference type="SUPFAM" id="SSF56672">
    <property type="entry name" value="DNA/RNA polymerases"/>
    <property type="match status" value="2"/>
</dbReference>
<evidence type="ECO:0000313" key="4">
    <source>
        <dbReference type="Proteomes" id="UP000694569"/>
    </source>
</evidence>
<dbReference type="Pfam" id="PF17919">
    <property type="entry name" value="RT_RNaseH_2"/>
    <property type="match status" value="2"/>
</dbReference>
<evidence type="ECO:0000256" key="1">
    <source>
        <dbReference type="SAM" id="MobiDB-lite"/>
    </source>
</evidence>
<accession>A0A8C5MHF9</accession>
<dbReference type="OrthoDB" id="9950135at2759"/>
<dbReference type="Ensembl" id="ENSLLET00000012452.1">
    <property type="protein sequence ID" value="ENSLLEP00000011975.1"/>
    <property type="gene ID" value="ENSLLEG00000007626.1"/>
</dbReference>
<dbReference type="Gene3D" id="3.30.70.270">
    <property type="match status" value="2"/>
</dbReference>
<dbReference type="PANTHER" id="PTHR34072:SF43">
    <property type="entry name" value="RIBONUCLEASE H"/>
    <property type="match status" value="1"/>
</dbReference>
<proteinExistence type="predicted"/>
<evidence type="ECO:0000313" key="3">
    <source>
        <dbReference type="Ensembl" id="ENSLLEP00000011975.1"/>
    </source>
</evidence>
<dbReference type="GeneTree" id="ENSGT01100000263500"/>
<feature type="domain" description="Reverse transcriptase/retrotransposon-derived protein RNase H-like" evidence="2">
    <location>
        <begin position="178"/>
        <end position="277"/>
    </location>
</feature>
<keyword evidence="4" id="KW-1185">Reference proteome</keyword>
<dbReference type="FunFam" id="3.30.70.270:FF:000062">
    <property type="entry name" value="Uncharacterized protein"/>
    <property type="match status" value="1"/>
</dbReference>
<dbReference type="InterPro" id="IPR043502">
    <property type="entry name" value="DNA/RNA_pol_sf"/>
</dbReference>
<feature type="domain" description="Reverse transcriptase/retrotransposon-derived protein RNase H-like" evidence="2">
    <location>
        <begin position="5"/>
        <end position="61"/>
    </location>
</feature>
<dbReference type="Proteomes" id="UP000694569">
    <property type="component" value="Unplaced"/>
</dbReference>
<reference evidence="3" key="1">
    <citation type="submission" date="2025-08" db="UniProtKB">
        <authorList>
            <consortium name="Ensembl"/>
        </authorList>
    </citation>
    <scope>IDENTIFICATION</scope>
</reference>
<dbReference type="AlphaFoldDB" id="A0A8C5MHF9"/>